<dbReference type="PANTHER" id="PTHR37758:SF1">
    <property type="entry name" value="OS03G0334300 PROTEIN"/>
    <property type="match status" value="1"/>
</dbReference>
<keyword evidence="3" id="KW-1185">Reference proteome</keyword>
<proteinExistence type="predicted"/>
<evidence type="ECO:0000313" key="3">
    <source>
        <dbReference type="Proteomes" id="UP001374584"/>
    </source>
</evidence>
<organism evidence="2 3">
    <name type="scientific">Phaseolus coccineus</name>
    <name type="common">Scarlet runner bean</name>
    <name type="synonym">Phaseolus multiflorus</name>
    <dbReference type="NCBI Taxonomy" id="3886"/>
    <lineage>
        <taxon>Eukaryota</taxon>
        <taxon>Viridiplantae</taxon>
        <taxon>Streptophyta</taxon>
        <taxon>Embryophyta</taxon>
        <taxon>Tracheophyta</taxon>
        <taxon>Spermatophyta</taxon>
        <taxon>Magnoliopsida</taxon>
        <taxon>eudicotyledons</taxon>
        <taxon>Gunneridae</taxon>
        <taxon>Pentapetalae</taxon>
        <taxon>rosids</taxon>
        <taxon>fabids</taxon>
        <taxon>Fabales</taxon>
        <taxon>Fabaceae</taxon>
        <taxon>Papilionoideae</taxon>
        <taxon>50 kb inversion clade</taxon>
        <taxon>NPAAA clade</taxon>
        <taxon>indigoferoid/millettioid clade</taxon>
        <taxon>Phaseoleae</taxon>
        <taxon>Phaseolus</taxon>
    </lineage>
</organism>
<dbReference type="EMBL" id="JAYMYR010000003">
    <property type="protein sequence ID" value="KAK7372901.1"/>
    <property type="molecule type" value="Genomic_DNA"/>
</dbReference>
<protein>
    <submittedName>
        <fullName evidence="2">Uncharacterized protein</fullName>
    </submittedName>
</protein>
<reference evidence="2 3" key="1">
    <citation type="submission" date="2024-01" db="EMBL/GenBank/DDBJ databases">
        <title>The genomes of 5 underutilized Papilionoideae crops provide insights into root nodulation and disease resistanc.</title>
        <authorList>
            <person name="Jiang F."/>
        </authorList>
    </citation>
    <scope>NUCLEOTIDE SEQUENCE [LARGE SCALE GENOMIC DNA]</scope>
    <source>
        <strain evidence="2">JINMINGXINNONG_FW02</strain>
        <tissue evidence="2">Leaves</tissue>
    </source>
</reference>
<dbReference type="PANTHER" id="PTHR37758">
    <property type="entry name" value="OS03G0334300 PROTEIN"/>
    <property type="match status" value="1"/>
</dbReference>
<name>A0AAN9NH90_PHACN</name>
<accession>A0AAN9NH90</accession>
<evidence type="ECO:0000313" key="2">
    <source>
        <dbReference type="EMBL" id="KAK7372901.1"/>
    </source>
</evidence>
<comment type="caution">
    <text evidence="2">The sequence shown here is derived from an EMBL/GenBank/DDBJ whole genome shotgun (WGS) entry which is preliminary data.</text>
</comment>
<gene>
    <name evidence="2" type="ORF">VNO80_06291</name>
</gene>
<feature type="region of interest" description="Disordered" evidence="1">
    <location>
        <begin position="114"/>
        <end position="140"/>
    </location>
</feature>
<feature type="compositionally biased region" description="Basic and acidic residues" evidence="1">
    <location>
        <begin position="119"/>
        <end position="137"/>
    </location>
</feature>
<evidence type="ECO:0000256" key="1">
    <source>
        <dbReference type="SAM" id="MobiDB-lite"/>
    </source>
</evidence>
<sequence length="185" mass="21244">MVFFNTWPRSILPDAVRRTSKNLESSVTIVERCHLYILTMVFHTGHRSSASNQTLLYTDITSHHKHSHIIHPKSSDMTWSLYVADSLKISSLSMSNAYNPVIPCQTIVSPNKVTQPSVNKREVEDDMKPHADEEKGRSGMTRFRHKCEEREGVVELLECLEREAIMAEDVGKEPTDYNRRAQIFD</sequence>
<dbReference type="GO" id="GO:0009507">
    <property type="term" value="C:chloroplast"/>
    <property type="evidence" value="ECO:0007669"/>
    <property type="project" value="TreeGrafter"/>
</dbReference>
<dbReference type="AlphaFoldDB" id="A0AAN9NH90"/>
<dbReference type="Proteomes" id="UP001374584">
    <property type="component" value="Unassembled WGS sequence"/>
</dbReference>